<evidence type="ECO:0000259" key="3">
    <source>
        <dbReference type="Pfam" id="PF09822"/>
    </source>
</evidence>
<feature type="transmembrane region" description="Helical" evidence="2">
    <location>
        <begin position="49"/>
        <end position="68"/>
    </location>
</feature>
<keyword evidence="6" id="KW-1185">Reference proteome</keyword>
<feature type="domain" description="DUF7088" evidence="4">
    <location>
        <begin position="76"/>
        <end position="176"/>
    </location>
</feature>
<name>F4LKT2_TREBD</name>
<protein>
    <submittedName>
        <fullName evidence="5">ABC-type uncharacterized transport system</fullName>
    </submittedName>
</protein>
<dbReference type="AlphaFoldDB" id="F4LKT2"/>
<dbReference type="InterPro" id="IPR055396">
    <property type="entry name" value="DUF7088"/>
</dbReference>
<feature type="domain" description="ABC-type uncharacterised transport system" evidence="3">
    <location>
        <begin position="347"/>
        <end position="632"/>
    </location>
</feature>
<feature type="transmembrane region" description="Helical" evidence="2">
    <location>
        <begin position="688"/>
        <end position="704"/>
    </location>
</feature>
<dbReference type="HOGENOM" id="CLU_399506_0_0_12"/>
<keyword evidence="2" id="KW-0812">Transmembrane</keyword>
<keyword evidence="2" id="KW-1133">Transmembrane helix</keyword>
<feature type="region of interest" description="Disordered" evidence="1">
    <location>
        <begin position="581"/>
        <end position="600"/>
    </location>
</feature>
<evidence type="ECO:0000313" key="5">
    <source>
        <dbReference type="EMBL" id="AEE15543.1"/>
    </source>
</evidence>
<dbReference type="EMBL" id="CP002696">
    <property type="protein sequence ID" value="AEE15543.1"/>
    <property type="molecule type" value="Genomic_DNA"/>
</dbReference>
<dbReference type="Pfam" id="PF23357">
    <property type="entry name" value="DUF7088"/>
    <property type="match status" value="1"/>
</dbReference>
<dbReference type="STRING" id="906968.Trebr_0089"/>
<organism evidence="5 6">
    <name type="scientific">Treponema brennaborense (strain DSM 12168 / CIP 105900 / DD5/3)</name>
    <dbReference type="NCBI Taxonomy" id="906968"/>
    <lineage>
        <taxon>Bacteria</taxon>
        <taxon>Pseudomonadati</taxon>
        <taxon>Spirochaetota</taxon>
        <taxon>Spirochaetia</taxon>
        <taxon>Spirochaetales</taxon>
        <taxon>Treponemataceae</taxon>
        <taxon>Treponema</taxon>
    </lineage>
</organism>
<dbReference type="RefSeq" id="WP_013757263.1">
    <property type="nucleotide sequence ID" value="NC_015500.1"/>
</dbReference>
<feature type="region of interest" description="Disordered" evidence="1">
    <location>
        <begin position="1"/>
        <end position="31"/>
    </location>
</feature>
<dbReference type="InterPro" id="IPR019196">
    <property type="entry name" value="ABC_transp_unknown"/>
</dbReference>
<dbReference type="Proteomes" id="UP000006546">
    <property type="component" value="Chromosome"/>
</dbReference>
<feature type="compositionally biased region" description="Basic and acidic residues" evidence="1">
    <location>
        <begin position="1"/>
        <end position="14"/>
    </location>
</feature>
<keyword evidence="2" id="KW-0472">Membrane</keyword>
<reference evidence="6" key="1">
    <citation type="submission" date="2011-04" db="EMBL/GenBank/DDBJ databases">
        <title>The complete genome of Treponema brennaborense DSM 12168.</title>
        <authorList>
            <person name="Lucas S."/>
            <person name="Han J."/>
            <person name="Lapidus A."/>
            <person name="Bruce D."/>
            <person name="Goodwin L."/>
            <person name="Pitluck S."/>
            <person name="Peters L."/>
            <person name="Kyrpides N."/>
            <person name="Mavromatis K."/>
            <person name="Ivanova N."/>
            <person name="Mikhailova N."/>
            <person name="Pagani I."/>
            <person name="Teshima H."/>
            <person name="Detter J.C."/>
            <person name="Tapia R."/>
            <person name="Han C."/>
            <person name="Land M."/>
            <person name="Hauser L."/>
            <person name="Markowitz V."/>
            <person name="Cheng J.-F."/>
            <person name="Hugenholtz P."/>
            <person name="Woyke T."/>
            <person name="Wu D."/>
            <person name="Gronow S."/>
            <person name="Wellnitz S."/>
            <person name="Brambilla E."/>
            <person name="Klenk H.-P."/>
            <person name="Eisen J.A."/>
        </authorList>
    </citation>
    <scope>NUCLEOTIDE SEQUENCE [LARGE SCALE GENOMIC DNA]</scope>
    <source>
        <strain evidence="6">DSM 12168 / CIP 105900 / DD5/3</strain>
    </source>
</reference>
<evidence type="ECO:0000313" key="6">
    <source>
        <dbReference type="Proteomes" id="UP000006546"/>
    </source>
</evidence>
<evidence type="ECO:0000259" key="4">
    <source>
        <dbReference type="Pfam" id="PF23357"/>
    </source>
</evidence>
<proteinExistence type="predicted"/>
<evidence type="ECO:0000256" key="1">
    <source>
        <dbReference type="SAM" id="MobiDB-lite"/>
    </source>
</evidence>
<dbReference type="KEGG" id="tbe:Trebr_0089"/>
<sequence length="737" mass="79454">MEDKLEPIDTDRRAVRPQRSGNSDSAVRGGNGRRTGGFARWFAGSRGDFILFVIAVVLLNLVCSRAFFRIDLTSARSYSLSPASRELVKTLDAPLSVKAFFSENLPAPYNSVEQYVRDLLAEYKGAANRHFSYEFYDVDKPENAELAAGYNIRPIQIQEIKNNEFGVKSAYMGLVLVYGDGMETLDGISSAEGFEYKLTTAMSRLISSVNTLAGLSGDVKLTLYVSSRLAPFGISGFDRIEQSVLDAYAAVKKQSSDKLTYQRVDPSPDEADSLAARYGLQTLSWKERDGTVHRGVIGAVLEYGDSFRQLPLYLSRTLFGGYAVAGLDELEQSLPETLKSLLAQSVEIGYVTGHGELDLNDTRSGAGVFTGLVSGSYTLKPLDLTADAIPAGLSTLMIAGPKTAFSEAELYKIDQFIMKGGNVMFLLDPFAEVAAQSYYEPSTFVPVETGLDRLLNAYGIAADKNYVMDAQCFESIQQGYGKTSLNFAPLIQKNGLNQKHVVSENLGYVLFLQAGSVRVLETADGGAHTVSILAQSSPESWTVSDNIVLNPLYVKPPAEGYTGREALALIAEGRFSSAFDRAPETADSETPGAANSAGSGDSALAVNDHLAQSVAGGKLFVAGSSLMLTPQMIDESGQQGIAFFMQNALDYLNGAPELCAMRTKGLSLDTLTFKNAAARKAAQVFNQYGVPALVALAGLIVWRLRVARRKKIRAGYAASDPRETDAVSETDNSGVAE</sequence>
<gene>
    <name evidence="5" type="ordered locus">Trebr_0089</name>
</gene>
<dbReference type="Pfam" id="PF09822">
    <property type="entry name" value="ABC_transp_aux"/>
    <property type="match status" value="1"/>
</dbReference>
<accession>F4LKT2</accession>
<evidence type="ECO:0000256" key="2">
    <source>
        <dbReference type="SAM" id="Phobius"/>
    </source>
</evidence>
<dbReference type="OrthoDB" id="9794512at2"/>
<dbReference type="eggNOG" id="COG3225">
    <property type="taxonomic scope" value="Bacteria"/>
</dbReference>